<dbReference type="EMBL" id="ANNX02000042">
    <property type="protein sequence ID" value="KYC38170.1"/>
    <property type="molecule type" value="Genomic_DNA"/>
</dbReference>
<organism evidence="1 2">
    <name type="scientific">Scytonema hofmannii PCC 7110</name>
    <dbReference type="NCBI Taxonomy" id="128403"/>
    <lineage>
        <taxon>Bacteria</taxon>
        <taxon>Bacillati</taxon>
        <taxon>Cyanobacteriota</taxon>
        <taxon>Cyanophyceae</taxon>
        <taxon>Nostocales</taxon>
        <taxon>Scytonemataceae</taxon>
        <taxon>Scytonema</taxon>
    </lineage>
</organism>
<dbReference type="Gene3D" id="3.40.50.300">
    <property type="entry name" value="P-loop containing nucleotide triphosphate hydrolases"/>
    <property type="match status" value="1"/>
</dbReference>
<dbReference type="AlphaFoldDB" id="A0A139X0I4"/>
<dbReference type="InterPro" id="IPR027417">
    <property type="entry name" value="P-loop_NTPase"/>
</dbReference>
<dbReference type="SUPFAM" id="SSF52540">
    <property type="entry name" value="P-loop containing nucleoside triphosphate hydrolases"/>
    <property type="match status" value="1"/>
</dbReference>
<dbReference type="Pfam" id="PF13207">
    <property type="entry name" value="AAA_17"/>
    <property type="match status" value="1"/>
</dbReference>
<name>A0A139X0I4_9CYAN</name>
<reference evidence="1 2" key="1">
    <citation type="journal article" date="2013" name="Genome Biol. Evol.">
        <title>Genomes of Stigonematalean cyanobacteria (subsection V) and the evolution of oxygenic photosynthesis from prokaryotes to plastids.</title>
        <authorList>
            <person name="Dagan T."/>
            <person name="Roettger M."/>
            <person name="Stucken K."/>
            <person name="Landan G."/>
            <person name="Koch R."/>
            <person name="Major P."/>
            <person name="Gould S.B."/>
            <person name="Goremykin V.V."/>
            <person name="Rippka R."/>
            <person name="Tandeau de Marsac N."/>
            <person name="Gugger M."/>
            <person name="Lockhart P.J."/>
            <person name="Allen J.F."/>
            <person name="Brune I."/>
            <person name="Maus I."/>
            <person name="Puhler A."/>
            <person name="Martin W.F."/>
        </authorList>
    </citation>
    <scope>NUCLEOTIDE SEQUENCE [LARGE SCALE GENOMIC DNA]</scope>
    <source>
        <strain evidence="1 2">PCC 7110</strain>
    </source>
</reference>
<accession>A0A139X0I4</accession>
<dbReference type="OrthoDB" id="1850524at2"/>
<dbReference type="STRING" id="128403.WA1_38150"/>
<evidence type="ECO:0000313" key="1">
    <source>
        <dbReference type="EMBL" id="KYC38170.1"/>
    </source>
</evidence>
<comment type="caution">
    <text evidence="1">The sequence shown here is derived from an EMBL/GenBank/DDBJ whole genome shotgun (WGS) entry which is preliminary data.</text>
</comment>
<proteinExistence type="predicted"/>
<evidence type="ECO:0008006" key="3">
    <source>
        <dbReference type="Google" id="ProtNLM"/>
    </source>
</evidence>
<dbReference type="Proteomes" id="UP000076925">
    <property type="component" value="Unassembled WGS sequence"/>
</dbReference>
<dbReference type="RefSeq" id="WP_017748015.1">
    <property type="nucleotide sequence ID" value="NZ_KQ976354.1"/>
</dbReference>
<protein>
    <recommendedName>
        <fullName evidence="3">Adenylate kinase</fullName>
    </recommendedName>
</protein>
<sequence>MRKRKLIFVGGVHGVGKTTLCKEIESKFHVEHFSASNLISREKQEEHLLNKRVEKIGENQNILLTAINKYLKNENWYLLDGHFCLLNKDNEITKIPESTYDGICPNAILLLVDKPEDIYARLSSRDSIKHDLALLKYFQEQEIGYAEYISDKLNIPYLIYHLTESKNKVYTFIESLVTQAVSE</sequence>
<evidence type="ECO:0000313" key="2">
    <source>
        <dbReference type="Proteomes" id="UP000076925"/>
    </source>
</evidence>
<gene>
    <name evidence="1" type="ORF">WA1_38150</name>
</gene>
<keyword evidence="2" id="KW-1185">Reference proteome</keyword>